<name>W9SJF9_9ROSA</name>
<evidence type="ECO:0008006" key="6">
    <source>
        <dbReference type="Google" id="ProtNLM"/>
    </source>
</evidence>
<proteinExistence type="inferred from homology"/>
<dbReference type="SMART" id="SM00733">
    <property type="entry name" value="Mterf"/>
    <property type="match status" value="4"/>
</dbReference>
<keyword evidence="2" id="KW-0806">Transcription termination</keyword>
<keyword evidence="3" id="KW-0809">Transit peptide</keyword>
<dbReference type="GO" id="GO:0006353">
    <property type="term" value="P:DNA-templated transcription termination"/>
    <property type="evidence" value="ECO:0007669"/>
    <property type="project" value="UniProtKB-KW"/>
</dbReference>
<dbReference type="eggNOG" id="KOG1267">
    <property type="taxonomic scope" value="Eukaryota"/>
</dbReference>
<dbReference type="PANTHER" id="PTHR13068:SF166">
    <property type="entry name" value="TRANSCRIPTION TERMINATION FACTOR MTERF15, MITOCHONDRIAL-LIKE"/>
    <property type="match status" value="1"/>
</dbReference>
<dbReference type="Pfam" id="PF02536">
    <property type="entry name" value="mTERF"/>
    <property type="match status" value="2"/>
</dbReference>
<evidence type="ECO:0000313" key="5">
    <source>
        <dbReference type="Proteomes" id="UP000030645"/>
    </source>
</evidence>
<evidence type="ECO:0000256" key="3">
    <source>
        <dbReference type="ARBA" id="ARBA00022946"/>
    </source>
</evidence>
<dbReference type="EMBL" id="KE346351">
    <property type="protein sequence ID" value="EXC34719.1"/>
    <property type="molecule type" value="Genomic_DNA"/>
</dbReference>
<dbReference type="InterPro" id="IPR038538">
    <property type="entry name" value="MTERF_sf"/>
</dbReference>
<keyword evidence="5" id="KW-1185">Reference proteome</keyword>
<dbReference type="Proteomes" id="UP000030645">
    <property type="component" value="Unassembled WGS sequence"/>
</dbReference>
<comment type="similarity">
    <text evidence="1">Belongs to the mTERF family.</text>
</comment>
<sequence length="325" mass="37610">MFGLLSRKLRTSVTYNGVILSKSISLLNFLAVTFSSSAIAEQENIEKAHSFTVSYLINSCGLSPEAAISASRKVQFQNPERPDSVLAFFRDQEFSETQILDFIRKRPRFLLTDPNKILLPKLEFFYSKGFSKKDLAKIVSSDPSIFCRSLKNYIIPTYNLFKRVLVSDEQVVSALKHQWISLERHSEDMSYKKVWDGCCEVYKWYGWSEDDVLHAFKVSPHCVLLPEEKIVKTMEFLVNEMVWPAEKIAKCPSILLYSFEKRILPRCLVVKVLLLKGLVKKEDVTFVKMLQCVEKRFLELYVTKYLEEVPLLLSVYQRKVGLEDA</sequence>
<accession>W9SJF9</accession>
<organism evidence="4 5">
    <name type="scientific">Morus notabilis</name>
    <dbReference type="NCBI Taxonomy" id="981085"/>
    <lineage>
        <taxon>Eukaryota</taxon>
        <taxon>Viridiplantae</taxon>
        <taxon>Streptophyta</taxon>
        <taxon>Embryophyta</taxon>
        <taxon>Tracheophyta</taxon>
        <taxon>Spermatophyta</taxon>
        <taxon>Magnoliopsida</taxon>
        <taxon>eudicotyledons</taxon>
        <taxon>Gunneridae</taxon>
        <taxon>Pentapetalae</taxon>
        <taxon>rosids</taxon>
        <taxon>fabids</taxon>
        <taxon>Rosales</taxon>
        <taxon>Moraceae</taxon>
        <taxon>Moreae</taxon>
        <taxon>Morus</taxon>
    </lineage>
</organism>
<dbReference type="Gene3D" id="1.25.70.10">
    <property type="entry name" value="Transcription termination factor 3, mitochondrial"/>
    <property type="match status" value="1"/>
</dbReference>
<evidence type="ECO:0000313" key="4">
    <source>
        <dbReference type="EMBL" id="EXC34719.1"/>
    </source>
</evidence>
<reference evidence="5" key="1">
    <citation type="submission" date="2013-01" db="EMBL/GenBank/DDBJ databases">
        <title>Draft Genome Sequence of a Mulberry Tree, Morus notabilis C.K. Schneid.</title>
        <authorList>
            <person name="He N."/>
            <person name="Zhao S."/>
        </authorList>
    </citation>
    <scope>NUCLEOTIDE SEQUENCE</scope>
</reference>
<keyword evidence="2" id="KW-0804">Transcription</keyword>
<evidence type="ECO:0000256" key="2">
    <source>
        <dbReference type="ARBA" id="ARBA00022472"/>
    </source>
</evidence>
<dbReference type="InterPro" id="IPR003690">
    <property type="entry name" value="MTERF"/>
</dbReference>
<dbReference type="GO" id="GO:0003676">
    <property type="term" value="F:nucleic acid binding"/>
    <property type="evidence" value="ECO:0007669"/>
    <property type="project" value="InterPro"/>
</dbReference>
<evidence type="ECO:0000256" key="1">
    <source>
        <dbReference type="ARBA" id="ARBA00007692"/>
    </source>
</evidence>
<dbReference type="STRING" id="981085.W9SJF9"/>
<keyword evidence="2" id="KW-0805">Transcription regulation</keyword>
<dbReference type="AlphaFoldDB" id="W9SJF9"/>
<gene>
    <name evidence="4" type="ORF">L484_020492</name>
</gene>
<protein>
    <recommendedName>
        <fullName evidence="6">mTERF domain-containing protein 1</fullName>
    </recommendedName>
</protein>
<dbReference type="PANTHER" id="PTHR13068">
    <property type="entry name" value="CGI-12 PROTEIN-RELATED"/>
    <property type="match status" value="1"/>
</dbReference>